<evidence type="ECO:0000259" key="3">
    <source>
        <dbReference type="Pfam" id="PF22494"/>
    </source>
</evidence>
<evidence type="ECO:0000256" key="1">
    <source>
        <dbReference type="SAM" id="MobiDB-lite"/>
    </source>
</evidence>
<dbReference type="InterPro" id="IPR008334">
    <property type="entry name" value="5'-Nucleotdase_C"/>
</dbReference>
<protein>
    <submittedName>
        <fullName evidence="4">Alkaline phosphatase</fullName>
    </submittedName>
</protein>
<dbReference type="InterPro" id="IPR001343">
    <property type="entry name" value="Hemolysn_Ca-bd"/>
</dbReference>
<dbReference type="EMBL" id="NMQE01000605">
    <property type="protein sequence ID" value="PMB19359.1"/>
    <property type="molecule type" value="Genomic_DNA"/>
</dbReference>
<evidence type="ECO:0000313" key="5">
    <source>
        <dbReference type="Proteomes" id="UP000235081"/>
    </source>
</evidence>
<dbReference type="NCBIfam" id="NF038117">
    <property type="entry name" value="choice_anch_I"/>
    <property type="match status" value="1"/>
</dbReference>
<dbReference type="PRINTS" id="PR01607">
    <property type="entry name" value="APYRASEFAMLY"/>
</dbReference>
<name>A0A2N6LAB3_9CYAN</name>
<dbReference type="SUPFAM" id="SSF50969">
    <property type="entry name" value="YVTN repeat-like/Quinoprotein amine dehydrogenase"/>
    <property type="match status" value="1"/>
</dbReference>
<evidence type="ECO:0000259" key="2">
    <source>
        <dbReference type="Pfam" id="PF02872"/>
    </source>
</evidence>
<feature type="region of interest" description="Disordered" evidence="1">
    <location>
        <begin position="412"/>
        <end position="436"/>
    </location>
</feature>
<dbReference type="InterPro" id="IPR011049">
    <property type="entry name" value="Serralysin-like_metalloprot_C"/>
</dbReference>
<dbReference type="InterPro" id="IPR006179">
    <property type="entry name" value="5_nucleotidase/apyrase"/>
</dbReference>
<dbReference type="InterPro" id="IPR015943">
    <property type="entry name" value="WD40/YVTN_repeat-like_dom_sf"/>
</dbReference>
<dbReference type="Gene3D" id="3.60.21.10">
    <property type="match status" value="1"/>
</dbReference>
<dbReference type="SUPFAM" id="SSF56300">
    <property type="entry name" value="Metallo-dependent phosphatases"/>
    <property type="match status" value="1"/>
</dbReference>
<feature type="domain" description="Choice-of-anchor I" evidence="3">
    <location>
        <begin position="20"/>
        <end position="256"/>
    </location>
</feature>
<dbReference type="SUPFAM" id="SSF51120">
    <property type="entry name" value="beta-Roll"/>
    <property type="match status" value="1"/>
</dbReference>
<dbReference type="PANTHER" id="PTHR46928:SF1">
    <property type="entry name" value="MESENCHYME-SPECIFIC CELL SURFACE GLYCOPROTEIN"/>
    <property type="match status" value="1"/>
</dbReference>
<dbReference type="Gene3D" id="2.150.10.10">
    <property type="entry name" value="Serralysin-like metalloprotease, C-terminal"/>
    <property type="match status" value="1"/>
</dbReference>
<reference evidence="4 5" key="1">
    <citation type="submission" date="2017-07" db="EMBL/GenBank/DDBJ databases">
        <title>Genomes of Fischerella (Mastigocladus) sp. strains.</title>
        <authorList>
            <person name="Miller S.R."/>
        </authorList>
    </citation>
    <scope>NUCLEOTIDE SEQUENCE [LARGE SCALE GENOMIC DNA]</scope>
    <source>
        <strain evidence="4 5">CCMEE 5318</strain>
    </source>
</reference>
<dbReference type="SUPFAM" id="SSF55816">
    <property type="entry name" value="5'-nucleotidase (syn. UDP-sugar hydrolase), C-terminal domain"/>
    <property type="match status" value="1"/>
</dbReference>
<dbReference type="Gene3D" id="3.90.780.10">
    <property type="entry name" value="5'-Nucleotidase, C-terminal domain"/>
    <property type="match status" value="1"/>
</dbReference>
<feature type="domain" description="Choice-of-anchor I" evidence="3">
    <location>
        <begin position="276"/>
        <end position="540"/>
    </location>
</feature>
<dbReference type="Pfam" id="PF02872">
    <property type="entry name" value="5_nucleotid_C"/>
    <property type="match status" value="1"/>
</dbReference>
<gene>
    <name evidence="4" type="ORF">CEN46_18715</name>
</gene>
<dbReference type="Proteomes" id="UP000235081">
    <property type="component" value="Unassembled WGS sequence"/>
</dbReference>
<comment type="caution">
    <text evidence="4">The sequence shown here is derived from an EMBL/GenBank/DDBJ whole genome shotgun (WGS) entry which is preliminary data.</text>
</comment>
<feature type="domain" description="5'-Nucleotidase C-terminal" evidence="2">
    <location>
        <begin position="910"/>
        <end position="1108"/>
    </location>
</feature>
<dbReference type="Pfam" id="PF22494">
    <property type="entry name" value="choice_anch_I"/>
    <property type="match status" value="2"/>
</dbReference>
<dbReference type="InterPro" id="IPR055188">
    <property type="entry name" value="Choice_anch_I"/>
</dbReference>
<dbReference type="GO" id="GO:0005509">
    <property type="term" value="F:calcium ion binding"/>
    <property type="evidence" value="ECO:0007669"/>
    <property type="project" value="InterPro"/>
</dbReference>
<dbReference type="PROSITE" id="PS00330">
    <property type="entry name" value="HEMOLYSIN_CALCIUM"/>
    <property type="match status" value="2"/>
</dbReference>
<dbReference type="PANTHER" id="PTHR46928">
    <property type="entry name" value="MESENCHYME-SPECIFIC CELL SURFACE GLYCOPROTEIN"/>
    <property type="match status" value="1"/>
</dbReference>
<sequence>MTTSIKLTPIGRYTTGSFDKGAAEIPAYDPISQRLFVVNAEDVTVDVLDLSDPSNPTKIFAIDASTFGGSANSVAINNGIVAIAIENKNTQEPGRVVFTDTDGNFLNAVPVGALPDMLTFTPDGKKVLVANEGEPNDDYTIDPEGSVSIIDISSGVENICKENITTVDFQAFNNQIEELKKAGVRIFGPNASVAQDLEPEYITISPDSQTAWVALQENNALAVIDIESGTVTDILPLGFKDHSLYASSLQSYDFSANNMAGSELINENLVNPKSYAFDASDRDGEINIRNWPVLGMYQPDAIATFVVDAQTYIITANEGDVRDYDTFSEEVRVKNLTLDPEAFPNAEQLQQDEALGRLIVTNTLGDTDGDGDFDQLYSFGARSFAIWDSQGNLVYDSGDEFERITAQLLPENFNSNNTTNNSFDNRSDDKGPEPEGVVTGVIGDRTYSFIGLERVSGIMVYDITQPTNPTFVQYINPRDFSIEFEVDEAEEPAPTPEQLEAAGDLGPEGLVFISAEDSPNGQPLLVVANEVSGSTTIYEVTIPAAPKTPDFTLQLLHVADQEAGVAALEDAPNFSAVLNALKNEDANGDGNPDYPNTLLLASGDTYIPSPFFFASETTFDGQGRADILIQNELGWQAIAFGNHEFDLGTATVADLIQADGDYPGTNFPYLSANLDFTTDTNLAPLVTENEQEASEIPNKIAGNIIITVNGEKIGVVGATTPTLRTISSPGGVTVLPEDFDASDPTDIAALAAEIQTSVDQLLTNNPEINKVVLLAHMQQISIEQQLAELLTGVDIIVAGGSNTLLADETDRLRVGDEVEGPYPILKTAADGNPVAVVNTDGNYQYVGRLVVDFDANGVIIPDRIDPNISGAYATDEEGVAAVGGTPDPEIVAITEALEEVIIAQDGNIFGKTEVFLNGTRGDVRTQETNLGNLTADANLAVAKQVDPNTVISIKNGGGIRDNIGVFTFPPGSTNPEDAIQSPPEANPVAGKEAGDISQLDITNALRFNNELTLVTLTAEELLTVIEHGVAATAEGATPGRFPQVSGLAFSFDPDLPAGDRVQSLAVQDEAGNILDVVVENGELVGDPTRTFRTVTLNFLAGGGDGYPFPDRERVDLVTEDTDNPDPNIRTGAATFAPDYSEQDALAEYLVSNFSEVPFDLEDVSPEEDTRIQNLNFRDDTVLVSDFTGSSNTSEDITIFFDGAGNALLLGNDSDNELIGTPGQDLLWAGAGNDLLRGGLGDDILVGGSDRDTFVLAEGEGSDTIFDFNVGEDFIGLTGGLTFEQISIVSSNDNTTIGFGNETLAVLSGVDASLLQSTAFTTI</sequence>
<dbReference type="InterPro" id="IPR036907">
    <property type="entry name" value="5'-Nucleotdase_C_sf"/>
</dbReference>
<dbReference type="InterPro" id="IPR029052">
    <property type="entry name" value="Metallo-depent_PP-like"/>
</dbReference>
<feature type="compositionally biased region" description="Low complexity" evidence="1">
    <location>
        <begin position="412"/>
        <end position="424"/>
    </location>
</feature>
<evidence type="ECO:0000313" key="4">
    <source>
        <dbReference type="EMBL" id="PMB19359.1"/>
    </source>
</evidence>
<dbReference type="RefSeq" id="WP_102182712.1">
    <property type="nucleotide sequence ID" value="NZ_NMQE01000605.1"/>
</dbReference>
<dbReference type="Pfam" id="PF00353">
    <property type="entry name" value="HemolysinCabind"/>
    <property type="match status" value="1"/>
</dbReference>
<dbReference type="Gene3D" id="2.130.10.10">
    <property type="entry name" value="YVTN repeat-like/Quinoprotein amine dehydrogenase"/>
    <property type="match status" value="1"/>
</dbReference>
<organism evidence="4 5">
    <name type="scientific">Fischerella thermalis CCMEE 5318</name>
    <dbReference type="NCBI Taxonomy" id="2019666"/>
    <lineage>
        <taxon>Bacteria</taxon>
        <taxon>Bacillati</taxon>
        <taxon>Cyanobacteriota</taxon>
        <taxon>Cyanophyceae</taxon>
        <taxon>Nostocales</taxon>
        <taxon>Hapalosiphonaceae</taxon>
        <taxon>Fischerella</taxon>
    </lineage>
</organism>
<proteinExistence type="predicted"/>
<dbReference type="InterPro" id="IPR052956">
    <property type="entry name" value="Mesenchyme-surface_protein"/>
</dbReference>
<accession>A0A2N6LAB3</accession>
<dbReference type="InterPro" id="IPR011044">
    <property type="entry name" value="Quino_amine_DH_bsu"/>
</dbReference>
<dbReference type="GO" id="GO:0009166">
    <property type="term" value="P:nucleotide catabolic process"/>
    <property type="evidence" value="ECO:0007669"/>
    <property type="project" value="InterPro"/>
</dbReference>
<dbReference type="GO" id="GO:0016787">
    <property type="term" value="F:hydrolase activity"/>
    <property type="evidence" value="ECO:0007669"/>
    <property type="project" value="InterPro"/>
</dbReference>
<dbReference type="InterPro" id="IPR018511">
    <property type="entry name" value="Hemolysin-typ_Ca-bd_CS"/>
</dbReference>